<dbReference type="Proteomes" id="UP000009183">
    <property type="component" value="Chromosome 4"/>
</dbReference>
<dbReference type="InParanoid" id="F6HHZ4"/>
<dbReference type="ExpressionAtlas" id="F6HHZ4">
    <property type="expression patterns" value="baseline"/>
</dbReference>
<dbReference type="AlphaFoldDB" id="F6HHZ4"/>
<keyword evidence="2" id="KW-1185">Reference proteome</keyword>
<proteinExistence type="predicted"/>
<dbReference type="EMBL" id="FN595763">
    <property type="protein sequence ID" value="CCB51841.1"/>
    <property type="molecule type" value="Genomic_DNA"/>
</dbReference>
<name>F6HHZ4_VITVI</name>
<organism evidence="1 2">
    <name type="scientific">Vitis vinifera</name>
    <name type="common">Grape</name>
    <dbReference type="NCBI Taxonomy" id="29760"/>
    <lineage>
        <taxon>Eukaryota</taxon>
        <taxon>Viridiplantae</taxon>
        <taxon>Streptophyta</taxon>
        <taxon>Embryophyta</taxon>
        <taxon>Tracheophyta</taxon>
        <taxon>Spermatophyta</taxon>
        <taxon>Magnoliopsida</taxon>
        <taxon>eudicotyledons</taxon>
        <taxon>Gunneridae</taxon>
        <taxon>Pentapetalae</taxon>
        <taxon>rosids</taxon>
        <taxon>Vitales</taxon>
        <taxon>Vitaceae</taxon>
        <taxon>Viteae</taxon>
        <taxon>Vitis</taxon>
    </lineage>
</organism>
<dbReference type="PaxDb" id="29760-VIT_04s0043g00090.t01"/>
<gene>
    <name evidence="1" type="ordered locus">VIT_04s0043g00090</name>
</gene>
<sequence length="69" mass="8135">MQSSAAQLVIMRQLTKQFWKLRLQVHLKLTWRKLRWVVKNLSEGPVSLLISASDSKLKLFDVPMRRSLE</sequence>
<reference evidence="2" key="1">
    <citation type="journal article" date="2007" name="Nature">
        <title>The grapevine genome sequence suggests ancestral hexaploidization in major angiosperm phyla.</title>
        <authorList>
            <consortium name="The French-Italian Public Consortium for Grapevine Genome Characterization."/>
            <person name="Jaillon O."/>
            <person name="Aury J.-M."/>
            <person name="Noel B."/>
            <person name="Policriti A."/>
            <person name="Clepet C."/>
            <person name="Casagrande A."/>
            <person name="Choisne N."/>
            <person name="Aubourg S."/>
            <person name="Vitulo N."/>
            <person name="Jubin C."/>
            <person name="Vezzi A."/>
            <person name="Legeai F."/>
            <person name="Hugueney P."/>
            <person name="Dasilva C."/>
            <person name="Horner D."/>
            <person name="Mica E."/>
            <person name="Jublot D."/>
            <person name="Poulain J."/>
            <person name="Bruyere C."/>
            <person name="Billault A."/>
            <person name="Segurens B."/>
            <person name="Gouyvenoux M."/>
            <person name="Ugarte E."/>
            <person name="Cattonaro F."/>
            <person name="Anthouard V."/>
            <person name="Vico V."/>
            <person name="Del Fabbro C."/>
            <person name="Alaux M."/>
            <person name="Di Gaspero G."/>
            <person name="Dumas V."/>
            <person name="Felice N."/>
            <person name="Paillard S."/>
            <person name="Juman I."/>
            <person name="Moroldo M."/>
            <person name="Scalabrin S."/>
            <person name="Canaguier A."/>
            <person name="Le Clainche I."/>
            <person name="Malacrida G."/>
            <person name="Durand E."/>
            <person name="Pesole G."/>
            <person name="Laucou V."/>
            <person name="Chatelet P."/>
            <person name="Merdinoglu D."/>
            <person name="Delledonne M."/>
            <person name="Pezzotti M."/>
            <person name="Lecharny A."/>
            <person name="Scarpelli C."/>
            <person name="Artiguenave F."/>
            <person name="Pe M.E."/>
            <person name="Valle G."/>
            <person name="Morgante M."/>
            <person name="Caboche M."/>
            <person name="Adam-Blondon A.-F."/>
            <person name="Weissenbach J."/>
            <person name="Quetier F."/>
            <person name="Wincker P."/>
        </authorList>
    </citation>
    <scope>NUCLEOTIDE SEQUENCE [LARGE SCALE GENOMIC DNA]</scope>
    <source>
        <strain evidence="2">cv. Pinot noir / PN40024</strain>
    </source>
</reference>
<evidence type="ECO:0000313" key="1">
    <source>
        <dbReference type="EMBL" id="CCB51841.1"/>
    </source>
</evidence>
<evidence type="ECO:0000313" key="2">
    <source>
        <dbReference type="Proteomes" id="UP000009183"/>
    </source>
</evidence>
<protein>
    <submittedName>
        <fullName evidence="1">Uncharacterized protein</fullName>
    </submittedName>
</protein>
<dbReference type="HOGENOM" id="CLU_2781075_0_0_1"/>
<accession>F6HHZ4</accession>